<feature type="transmembrane region" description="Helical" evidence="9">
    <location>
        <begin position="170"/>
        <end position="193"/>
    </location>
</feature>
<name>A0A7G9GSA1_9FIRM</name>
<accession>A0A7G9GSA1</accession>
<dbReference type="GO" id="GO:0009401">
    <property type="term" value="P:phosphoenolpyruvate-dependent sugar phosphotransferase system"/>
    <property type="evidence" value="ECO:0007669"/>
    <property type="project" value="UniProtKB-KW"/>
</dbReference>
<gene>
    <name evidence="10" type="ORF">H9Q80_06995</name>
</gene>
<feature type="transmembrane region" description="Helical" evidence="9">
    <location>
        <begin position="94"/>
        <end position="117"/>
    </location>
</feature>
<dbReference type="PANTHER" id="PTHR32502:SF8">
    <property type="entry name" value="N-ACETYLGALACTOSAMINE PERMEASE IIC COMPONENT 1"/>
    <property type="match status" value="1"/>
</dbReference>
<dbReference type="AlphaFoldDB" id="A0A7G9GSA1"/>
<evidence type="ECO:0000256" key="7">
    <source>
        <dbReference type="ARBA" id="ARBA00022989"/>
    </source>
</evidence>
<keyword evidence="11" id="KW-1185">Reference proteome</keyword>
<proteinExistence type="predicted"/>
<evidence type="ECO:0000256" key="6">
    <source>
        <dbReference type="ARBA" id="ARBA00022692"/>
    </source>
</evidence>
<evidence type="ECO:0000256" key="3">
    <source>
        <dbReference type="ARBA" id="ARBA00022475"/>
    </source>
</evidence>
<organism evidence="10 11">
    <name type="scientific">[Eubacterium] hominis</name>
    <dbReference type="NCBI Taxonomy" id="2764325"/>
    <lineage>
        <taxon>Bacteria</taxon>
        <taxon>Bacillati</taxon>
        <taxon>Bacillota</taxon>
        <taxon>Erysipelotrichia</taxon>
        <taxon>Erysipelotrichales</taxon>
        <taxon>Erysipelotrichaceae</taxon>
        <taxon>Amedibacillus</taxon>
    </lineage>
</organism>
<keyword evidence="4 10" id="KW-0762">Sugar transport</keyword>
<evidence type="ECO:0000256" key="8">
    <source>
        <dbReference type="ARBA" id="ARBA00023136"/>
    </source>
</evidence>
<comment type="subcellular location">
    <subcellularLocation>
        <location evidence="1">Cell membrane</location>
        <topology evidence="1">Multi-pass membrane protein</topology>
    </subcellularLocation>
</comment>
<reference evidence="10 11" key="1">
    <citation type="submission" date="2020-08" db="EMBL/GenBank/DDBJ databases">
        <authorList>
            <person name="Liu C."/>
            <person name="Sun Q."/>
        </authorList>
    </citation>
    <scope>NUCLEOTIDE SEQUENCE [LARGE SCALE GENOMIC DNA]</scope>
    <source>
        <strain evidence="10 11">NSJ-61</strain>
    </source>
</reference>
<evidence type="ECO:0000313" key="11">
    <source>
        <dbReference type="Proteomes" id="UP000515856"/>
    </source>
</evidence>
<dbReference type="PROSITE" id="PS51106">
    <property type="entry name" value="PTS_EIIC_TYPE_4"/>
    <property type="match status" value="1"/>
</dbReference>
<keyword evidence="8 9" id="KW-0472">Membrane</keyword>
<evidence type="ECO:0000256" key="1">
    <source>
        <dbReference type="ARBA" id="ARBA00004651"/>
    </source>
</evidence>
<dbReference type="Pfam" id="PF03609">
    <property type="entry name" value="EII-Sor"/>
    <property type="match status" value="1"/>
</dbReference>
<keyword evidence="3" id="KW-1003">Cell membrane</keyword>
<dbReference type="KEGG" id="ehn:H9Q80_06995"/>
<protein>
    <submittedName>
        <fullName evidence="10">PTS sugar transporter subunit IIC</fullName>
    </submittedName>
</protein>
<keyword evidence="5" id="KW-0598">Phosphotransferase system</keyword>
<dbReference type="EMBL" id="CP060636">
    <property type="protein sequence ID" value="QNM13683.1"/>
    <property type="molecule type" value="Genomic_DNA"/>
</dbReference>
<dbReference type="RefSeq" id="WP_187426289.1">
    <property type="nucleotide sequence ID" value="NZ_CP060636.1"/>
</dbReference>
<feature type="transmembrane region" description="Helical" evidence="9">
    <location>
        <begin position="138"/>
        <end position="158"/>
    </location>
</feature>
<dbReference type="GO" id="GO:0005886">
    <property type="term" value="C:plasma membrane"/>
    <property type="evidence" value="ECO:0007669"/>
    <property type="project" value="UniProtKB-SubCell"/>
</dbReference>
<dbReference type="PANTHER" id="PTHR32502">
    <property type="entry name" value="N-ACETYLGALACTOSAMINE PERMEASE II COMPONENT-RELATED"/>
    <property type="match status" value="1"/>
</dbReference>
<keyword evidence="7 9" id="KW-1133">Transmembrane helix</keyword>
<dbReference type="Proteomes" id="UP000515856">
    <property type="component" value="Chromosome"/>
</dbReference>
<sequence>MLQAILLGIIAFIGNCDYALGTSLIKNPIVLGPVVGLVMGDVTQGIIIGGILELAFIGAQSVGAFVPPNVVVGGVLGTAFAISTGKGAEVAVTLAYPIALLASIFENLFMSAIFPLTGTWADKYAEKGNARAIEMIHIGDGIVQSLTFGLLVVFGFLLGSSQVETLVNSIPSVITDGFTVATGLLPGMGFAMLAQMTLNKKVVPFFFLGFLLSAYIGVPVLGIALLGVIAAFLKVDFFSNKTEVVVDGGEDDDF</sequence>
<evidence type="ECO:0000313" key="10">
    <source>
        <dbReference type="EMBL" id="QNM13683.1"/>
    </source>
</evidence>
<keyword evidence="2" id="KW-0813">Transport</keyword>
<feature type="transmembrane region" description="Helical" evidence="9">
    <location>
        <begin position="205"/>
        <end position="233"/>
    </location>
</feature>
<evidence type="ECO:0000256" key="5">
    <source>
        <dbReference type="ARBA" id="ARBA00022683"/>
    </source>
</evidence>
<evidence type="ECO:0000256" key="9">
    <source>
        <dbReference type="SAM" id="Phobius"/>
    </source>
</evidence>
<evidence type="ECO:0000256" key="4">
    <source>
        <dbReference type="ARBA" id="ARBA00022597"/>
    </source>
</evidence>
<evidence type="ECO:0000256" key="2">
    <source>
        <dbReference type="ARBA" id="ARBA00022448"/>
    </source>
</evidence>
<dbReference type="InterPro" id="IPR004700">
    <property type="entry name" value="PTS_IIC_man"/>
</dbReference>
<feature type="transmembrane region" description="Helical" evidence="9">
    <location>
        <begin position="31"/>
        <end position="52"/>
    </location>
</feature>
<feature type="transmembrane region" description="Helical" evidence="9">
    <location>
        <begin position="64"/>
        <end position="82"/>
    </location>
</feature>
<dbReference type="InterPro" id="IPR050303">
    <property type="entry name" value="GatZ_KbaZ_carbometab"/>
</dbReference>
<keyword evidence="6 9" id="KW-0812">Transmembrane</keyword>